<protein>
    <recommendedName>
        <fullName evidence="3">Spore coat protein</fullName>
    </recommendedName>
</protein>
<proteinExistence type="predicted"/>
<accession>A0ABX2ZW85</accession>
<comment type="caution">
    <text evidence="1">The sequence shown here is derived from an EMBL/GenBank/DDBJ whole genome shotgun (WGS) entry which is preliminary data.</text>
</comment>
<evidence type="ECO:0008006" key="3">
    <source>
        <dbReference type="Google" id="ProtNLM"/>
    </source>
</evidence>
<evidence type="ECO:0000313" key="1">
    <source>
        <dbReference type="EMBL" id="ODG92802.1"/>
    </source>
</evidence>
<gene>
    <name evidence="1" type="ORF">BED47_17960</name>
</gene>
<dbReference type="Pfam" id="PF10612">
    <property type="entry name" value="Spore-coat_CotZ"/>
    <property type="match status" value="1"/>
</dbReference>
<dbReference type="RefSeq" id="WP_069033001.1">
    <property type="nucleotide sequence ID" value="NZ_MDKC01000005.1"/>
</dbReference>
<evidence type="ECO:0000313" key="2">
    <source>
        <dbReference type="Proteomes" id="UP000094580"/>
    </source>
</evidence>
<keyword evidence="2" id="KW-1185">Reference proteome</keyword>
<dbReference type="Proteomes" id="UP000094580">
    <property type="component" value="Unassembled WGS sequence"/>
</dbReference>
<organism evidence="1 2">
    <name type="scientific">Gottfriedia luciferensis</name>
    <dbReference type="NCBI Taxonomy" id="178774"/>
    <lineage>
        <taxon>Bacteria</taxon>
        <taxon>Bacillati</taxon>
        <taxon>Bacillota</taxon>
        <taxon>Bacilli</taxon>
        <taxon>Bacillales</taxon>
        <taxon>Bacillaceae</taxon>
        <taxon>Gottfriedia</taxon>
    </lineage>
</organism>
<sequence>MSCKDNHDKKRNHCVCDVVKFINDLQDCATNTCPTGCDVPFLGANPNVPLANTRPFLLYLANGELFRVPAFNHNNMMMMAQNRDGNDNNNNNNKNGQMNNCQDTVVFRVESVDEDCCAVLRALIPVNNKDNKDNKNNNQNTFCELVDSDMFVASNTCVTVDLDCFCAIQCLRDVHVTNL</sequence>
<reference evidence="1 2" key="1">
    <citation type="submission" date="2016-07" db="EMBL/GenBank/DDBJ databases">
        <authorList>
            <person name="Townsley L."/>
            <person name="Shank E.A."/>
        </authorList>
    </citation>
    <scope>NUCLEOTIDE SEQUENCE [LARGE SCALE GENOMIC DNA]</scope>
    <source>
        <strain evidence="1 2">CH01</strain>
    </source>
</reference>
<dbReference type="EMBL" id="MDKC01000005">
    <property type="protein sequence ID" value="ODG92802.1"/>
    <property type="molecule type" value="Genomic_DNA"/>
</dbReference>
<dbReference type="InterPro" id="IPR019593">
    <property type="entry name" value="Spore_coat_protein_Z/Y"/>
</dbReference>
<name>A0ABX2ZW85_9BACI</name>